<dbReference type="OrthoDB" id="6135948at2759"/>
<feature type="compositionally biased region" description="Low complexity" evidence="1">
    <location>
        <begin position="417"/>
        <end position="431"/>
    </location>
</feature>
<feature type="compositionally biased region" description="Basic and acidic residues" evidence="1">
    <location>
        <begin position="87"/>
        <end position="119"/>
    </location>
</feature>
<keyword evidence="3" id="KW-1185">Reference proteome</keyword>
<organism evidence="2 3">
    <name type="scientific">Holothuria leucospilota</name>
    <name type="common">Black long sea cucumber</name>
    <name type="synonym">Mertensiothuria leucospilota</name>
    <dbReference type="NCBI Taxonomy" id="206669"/>
    <lineage>
        <taxon>Eukaryota</taxon>
        <taxon>Metazoa</taxon>
        <taxon>Echinodermata</taxon>
        <taxon>Eleutherozoa</taxon>
        <taxon>Echinozoa</taxon>
        <taxon>Holothuroidea</taxon>
        <taxon>Aspidochirotacea</taxon>
        <taxon>Aspidochirotida</taxon>
        <taxon>Holothuriidae</taxon>
        <taxon>Holothuria</taxon>
    </lineage>
</organism>
<protein>
    <submittedName>
        <fullName evidence="2">Uncharacterized protein</fullName>
    </submittedName>
</protein>
<dbReference type="AlphaFoldDB" id="A0A9Q1HFJ9"/>
<feature type="region of interest" description="Disordered" evidence="1">
    <location>
        <begin position="201"/>
        <end position="242"/>
    </location>
</feature>
<evidence type="ECO:0000313" key="2">
    <source>
        <dbReference type="EMBL" id="KAJ8047907.1"/>
    </source>
</evidence>
<name>A0A9Q1HFJ9_HOLLE</name>
<feature type="region of interest" description="Disordered" evidence="1">
    <location>
        <begin position="1"/>
        <end position="125"/>
    </location>
</feature>
<feature type="compositionally biased region" description="Polar residues" evidence="1">
    <location>
        <begin position="202"/>
        <end position="236"/>
    </location>
</feature>
<dbReference type="EMBL" id="JAIZAY010000001">
    <property type="protein sequence ID" value="KAJ8047907.1"/>
    <property type="molecule type" value="Genomic_DNA"/>
</dbReference>
<accession>A0A9Q1HFJ9</accession>
<reference evidence="2" key="1">
    <citation type="submission" date="2021-10" db="EMBL/GenBank/DDBJ databases">
        <title>Tropical sea cucumber genome reveals ecological adaptation and Cuvierian tubules defense mechanism.</title>
        <authorList>
            <person name="Chen T."/>
        </authorList>
    </citation>
    <scope>NUCLEOTIDE SEQUENCE</scope>
    <source>
        <strain evidence="2">Nanhai2018</strain>
        <tissue evidence="2">Muscle</tissue>
    </source>
</reference>
<proteinExistence type="predicted"/>
<evidence type="ECO:0000313" key="3">
    <source>
        <dbReference type="Proteomes" id="UP001152320"/>
    </source>
</evidence>
<comment type="caution">
    <text evidence="2">The sequence shown here is derived from an EMBL/GenBank/DDBJ whole genome shotgun (WGS) entry which is preliminary data.</text>
</comment>
<gene>
    <name evidence="2" type="ORF">HOLleu_00022</name>
</gene>
<sequence>MNTPTEKPKEKSYKSKKKYQQREESTQVKDAAGNSQNHQQSQREKSADKDHYYGIEHHHYLARERRRKSRSERNKRRERRKQIQQKVDSKEQSEFRRHVRRAQEITSRSKVDHRTKNAEAKPVSVITQNRLTRKLGLFNQGKKSSKILRDNIIVPESVQSRVEKDLKEILSHKSSTEAHSVISVNESCKSLQCESKDDEQTTSHQSCCLPSTPFTATKPSPSRSWATTSPESQVSEITKLPESPPWEEISKEFDENLNIKEIFPDKEDYLSTVYGDLRKMIKTYGSSQETRSQQLTTKSANEIPRKVSKSSVRRRLEDDFAREEAAAVSKEFAAKGHLQSMMSVRSLGDMPNPKTGLTKLQSEDHQNKKKVVIMETNQVIYKKTSTEELMNAMMDGLQFLKNADEVNKIWSTSRPQTNSRNSNENRTSKSNFYQTQDTGNKRIISAYHRRHCHSSTTERHHREAAGIAQKYFTSSSENRENPAVGSHRHQRGWSRECLDGYHQQGKERLVHVDLTKSDVKMKNVTEDIFDSSSYHHPRMSSCHVTCAPVGNSPNTDMSHDTYLSSPHLRRRRGPFKRFRMMESSDTDDDEDDELLPSWYMDVDPPKLSTIESPKFYPQKMF</sequence>
<feature type="region of interest" description="Disordered" evidence="1">
    <location>
        <begin position="411"/>
        <end position="433"/>
    </location>
</feature>
<feature type="compositionally biased region" description="Basic and acidic residues" evidence="1">
    <location>
        <begin position="41"/>
        <end position="63"/>
    </location>
</feature>
<dbReference type="Proteomes" id="UP001152320">
    <property type="component" value="Chromosome 1"/>
</dbReference>
<feature type="compositionally biased region" description="Basic and acidic residues" evidence="1">
    <location>
        <begin position="1"/>
        <end position="13"/>
    </location>
</feature>
<evidence type="ECO:0000256" key="1">
    <source>
        <dbReference type="SAM" id="MobiDB-lite"/>
    </source>
</evidence>
<feature type="compositionally biased region" description="Basic residues" evidence="1">
    <location>
        <begin position="64"/>
        <end position="83"/>
    </location>
</feature>